<keyword evidence="2" id="KW-1185">Reference proteome</keyword>
<reference evidence="1 2" key="1">
    <citation type="journal article" date="2015" name="Genome Announc.">
        <title>Draft Genome Sequence of Norvancomycin-Producing Strain Amycolatopsis orientalis CPCC200066.</title>
        <authorList>
            <person name="Lei X."/>
            <person name="Yuan F."/>
            <person name="Shi Y."/>
            <person name="Li X."/>
            <person name="Wang L."/>
            <person name="Hong B."/>
        </authorList>
    </citation>
    <scope>NUCLEOTIDE SEQUENCE [LARGE SCALE GENOMIC DNA]</scope>
    <source>
        <strain evidence="1 2">B-37</strain>
    </source>
</reference>
<dbReference type="RefSeq" id="WP_044849480.1">
    <property type="nucleotide sequence ID" value="NZ_CP016174.1"/>
</dbReference>
<dbReference type="KEGG" id="aori:SD37_00320"/>
<dbReference type="Gene3D" id="1.10.10.10">
    <property type="entry name" value="Winged helix-like DNA-binding domain superfamily/Winged helix DNA-binding domain"/>
    <property type="match status" value="2"/>
</dbReference>
<dbReference type="eggNOG" id="COG1846">
    <property type="taxonomic scope" value="Bacteria"/>
</dbReference>
<organism evidence="1 2">
    <name type="scientific">Amycolatopsis orientalis</name>
    <name type="common">Nocardia orientalis</name>
    <dbReference type="NCBI Taxonomy" id="31958"/>
    <lineage>
        <taxon>Bacteria</taxon>
        <taxon>Bacillati</taxon>
        <taxon>Actinomycetota</taxon>
        <taxon>Actinomycetes</taxon>
        <taxon>Pseudonocardiales</taxon>
        <taxon>Pseudonocardiaceae</taxon>
        <taxon>Amycolatopsis</taxon>
    </lineage>
</organism>
<protein>
    <recommendedName>
        <fullName evidence="3">MarR family transcriptional regulator</fullName>
    </recommendedName>
</protein>
<dbReference type="SUPFAM" id="SSF46785">
    <property type="entry name" value="Winged helix' DNA-binding domain"/>
    <property type="match status" value="1"/>
</dbReference>
<evidence type="ECO:0000313" key="2">
    <source>
        <dbReference type="Proteomes" id="UP000093695"/>
    </source>
</evidence>
<proteinExistence type="predicted"/>
<dbReference type="InterPro" id="IPR036390">
    <property type="entry name" value="WH_DNA-bd_sf"/>
</dbReference>
<accession>A0A193BPY3</accession>
<dbReference type="STRING" id="31958.SD37_00320"/>
<evidence type="ECO:0008006" key="3">
    <source>
        <dbReference type="Google" id="ProtNLM"/>
    </source>
</evidence>
<dbReference type="EMBL" id="CP016174">
    <property type="protein sequence ID" value="ANN14249.1"/>
    <property type="molecule type" value="Genomic_DNA"/>
</dbReference>
<dbReference type="InterPro" id="IPR036388">
    <property type="entry name" value="WH-like_DNA-bd_sf"/>
</dbReference>
<evidence type="ECO:0000313" key="1">
    <source>
        <dbReference type="EMBL" id="ANN14249.1"/>
    </source>
</evidence>
<dbReference type="Proteomes" id="UP000093695">
    <property type="component" value="Chromosome"/>
</dbReference>
<dbReference type="AlphaFoldDB" id="A0A193BPY3"/>
<gene>
    <name evidence="1" type="ORF">SD37_00320</name>
</gene>
<name>A0A193BPY3_AMYOR</name>
<sequence length="122" mass="13634">MKPIGFWFAHLHQALESSFDRVLATEGLTRRHWQILNTIDSGASPDEALSPFGEVREGGTDLRARGWIDDDGALTAPGRETYLRLKTKVGEFRSRATEGISDDEYRTTVGVLERMAANLARE</sequence>